<dbReference type="PANTHER" id="PTHR12861:SF3">
    <property type="entry name" value="TRANSLOCON-ASSOCIATED PROTEIN SUBUNIT BETA"/>
    <property type="match status" value="1"/>
</dbReference>
<keyword evidence="5" id="KW-1185">Reference proteome</keyword>
<feature type="transmembrane region" description="Helical" evidence="2">
    <location>
        <begin position="169"/>
        <end position="191"/>
    </location>
</feature>
<dbReference type="Proteomes" id="UP001432322">
    <property type="component" value="Unassembled WGS sequence"/>
</dbReference>
<evidence type="ECO:0000313" key="5">
    <source>
        <dbReference type="Proteomes" id="UP001432322"/>
    </source>
</evidence>
<accession>A0AAV5W943</accession>
<feature type="chain" id="PRO_5044000279" description="Translocon-associated protein subunit beta" evidence="3">
    <location>
        <begin position="18"/>
        <end position="245"/>
    </location>
</feature>
<protein>
    <recommendedName>
        <fullName evidence="6">Translocon-associated protein subunit beta</fullName>
    </recommendedName>
</protein>
<feature type="signal peptide" evidence="3">
    <location>
        <begin position="1"/>
        <end position="17"/>
    </location>
</feature>
<comment type="caution">
    <text evidence="4">The sequence shown here is derived from an EMBL/GenBank/DDBJ whole genome shotgun (WGS) entry which is preliminary data.</text>
</comment>
<reference evidence="4" key="1">
    <citation type="submission" date="2023-10" db="EMBL/GenBank/DDBJ databases">
        <title>Genome assembly of Pristionchus species.</title>
        <authorList>
            <person name="Yoshida K."/>
            <person name="Sommer R.J."/>
        </authorList>
    </citation>
    <scope>NUCLEOTIDE SEQUENCE</scope>
    <source>
        <strain evidence="4">RS5133</strain>
    </source>
</reference>
<name>A0AAV5W943_9BILA</name>
<dbReference type="EMBL" id="BTSY01000005">
    <property type="protein sequence ID" value="GMT28053.1"/>
    <property type="molecule type" value="Genomic_DNA"/>
</dbReference>
<dbReference type="PANTHER" id="PTHR12861">
    <property type="entry name" value="TRANSLOCON-ASSOCIATED PROTEIN, BETA SUBUNIT PRECURSOR TRAP-BETA SIGNAL SEQUENCE RECEPTOR BETA SUBUNIT"/>
    <property type="match status" value="1"/>
</dbReference>
<keyword evidence="2" id="KW-1133">Transmembrane helix</keyword>
<keyword evidence="2" id="KW-0472">Membrane</keyword>
<dbReference type="Pfam" id="PF05753">
    <property type="entry name" value="TRAP_beta"/>
    <property type="match status" value="1"/>
</dbReference>
<keyword evidence="2" id="KW-0812">Transmembrane</keyword>
<dbReference type="GO" id="GO:0005783">
    <property type="term" value="C:endoplasmic reticulum"/>
    <property type="evidence" value="ECO:0007669"/>
    <property type="project" value="TreeGrafter"/>
</dbReference>
<sequence>MTRLVVFLSLLSLVAHAAIDNRPNLLISKQFLSNYLPINHEIPLVLSAVNTGSKPALDVTLFVHRQLFTNASSTKPFTVRGPLSVKFAKIMPGETVQHVVRVILTSLPKIGEDQSFNDAGFNSIAVAPVRVIYHSQGGERFAGSYVVTKEKVPQVILESAAQKATGSNLWYWMVFGGMMSVVFVIPLANILPYKWKYDDDKKQRKTKVNGDEDEPSTEKEKSKTKSASQQFYAAKRVDKKKPRKE</sequence>
<proteinExistence type="predicted"/>
<evidence type="ECO:0000256" key="3">
    <source>
        <dbReference type="SAM" id="SignalP"/>
    </source>
</evidence>
<dbReference type="AlphaFoldDB" id="A0AAV5W943"/>
<evidence type="ECO:0000256" key="1">
    <source>
        <dbReference type="SAM" id="MobiDB-lite"/>
    </source>
</evidence>
<evidence type="ECO:0008006" key="6">
    <source>
        <dbReference type="Google" id="ProtNLM"/>
    </source>
</evidence>
<evidence type="ECO:0000256" key="2">
    <source>
        <dbReference type="SAM" id="Phobius"/>
    </source>
</evidence>
<feature type="region of interest" description="Disordered" evidence="1">
    <location>
        <begin position="201"/>
        <end position="245"/>
    </location>
</feature>
<organism evidence="4 5">
    <name type="scientific">Pristionchus fissidentatus</name>
    <dbReference type="NCBI Taxonomy" id="1538716"/>
    <lineage>
        <taxon>Eukaryota</taxon>
        <taxon>Metazoa</taxon>
        <taxon>Ecdysozoa</taxon>
        <taxon>Nematoda</taxon>
        <taxon>Chromadorea</taxon>
        <taxon>Rhabditida</taxon>
        <taxon>Rhabditina</taxon>
        <taxon>Diplogasteromorpha</taxon>
        <taxon>Diplogasteroidea</taxon>
        <taxon>Neodiplogasteridae</taxon>
        <taxon>Pristionchus</taxon>
    </lineage>
</organism>
<keyword evidence="3" id="KW-0732">Signal</keyword>
<evidence type="ECO:0000313" key="4">
    <source>
        <dbReference type="EMBL" id="GMT28053.1"/>
    </source>
</evidence>
<gene>
    <name evidence="4" type="ORF">PFISCL1PPCAC_19350</name>
</gene>